<feature type="transmembrane region" description="Helical" evidence="8">
    <location>
        <begin position="146"/>
        <end position="166"/>
    </location>
</feature>
<keyword evidence="7" id="KW-0807">Transducer</keyword>
<evidence type="ECO:0000256" key="2">
    <source>
        <dbReference type="ARBA" id="ARBA00022475"/>
    </source>
</evidence>
<feature type="transmembrane region" description="Helical" evidence="8">
    <location>
        <begin position="79"/>
        <end position="100"/>
    </location>
</feature>
<sequence>MFIHKFDTSPTLNWAYNCTPEEDAKILCYDNDKDNLADHVIPAITLTLSIIGFIINTGFIYFVIIGIKTKTLPFKGYSLLLNRSVTDLLVALLTTIFVALRKFDKINGKTPDPNSQGHNVNHSYYVLEYVIPHGRTMFTLLLTVDFWAVAGAYGIMAMLPFIAVRNPIFYRTHITNRVVVTVMVISWLVGAIYSALVVSLSSNNAFNVFNSADDLIQWTVSDEDYVLSISNLFIVVAAFFTGSFSYIFIIVYLYKKSSKKGNAGAHLANIVRMAINIGCFATTCIVMAGFVSLPLFLKSHIDDLDVLSNVSICKTAVQTFELSYIMAIWTTLAMTGWMLRIIIDPVFNVLFDIRFRELLRDRLRILRNLSQSPTPPSRVSAPNFLARNEFLRKCAEMNVIPLSISGNYFRFRSPSEVPPEEIRPKPKKIIHIRFDELVI</sequence>
<evidence type="ECO:0000256" key="7">
    <source>
        <dbReference type="ARBA" id="ARBA00023224"/>
    </source>
</evidence>
<evidence type="ECO:0000256" key="1">
    <source>
        <dbReference type="ARBA" id="ARBA00004651"/>
    </source>
</evidence>
<dbReference type="Gene3D" id="1.20.1070.10">
    <property type="entry name" value="Rhodopsin 7-helix transmembrane proteins"/>
    <property type="match status" value="1"/>
</dbReference>
<feature type="transmembrane region" description="Helical" evidence="8">
    <location>
        <begin position="275"/>
        <end position="297"/>
    </location>
</feature>
<keyword evidence="3 8" id="KW-0812">Transmembrane</keyword>
<evidence type="ECO:0000313" key="11">
    <source>
        <dbReference type="WBParaSite" id="PSU_v2.g4127.t1"/>
    </source>
</evidence>
<dbReference type="InterPro" id="IPR040435">
    <property type="entry name" value="Put_GPCR_Chromadorea"/>
</dbReference>
<dbReference type="PANTHER" id="PTHR37441:SF4">
    <property type="entry name" value="G-PROTEIN COUPLED RECEPTORS FAMILY 1 PROFILE DOMAIN-CONTAINING PROTEIN"/>
    <property type="match status" value="1"/>
</dbReference>
<keyword evidence="4 8" id="KW-1133">Transmembrane helix</keyword>
<dbReference type="GO" id="GO:0005886">
    <property type="term" value="C:plasma membrane"/>
    <property type="evidence" value="ECO:0007669"/>
    <property type="project" value="UniProtKB-SubCell"/>
</dbReference>
<keyword evidence="2" id="KW-1003">Cell membrane</keyword>
<feature type="domain" description="G-protein coupled receptors family 1 profile" evidence="9">
    <location>
        <begin position="58"/>
        <end position="348"/>
    </location>
</feature>
<feature type="transmembrane region" description="Helical" evidence="8">
    <location>
        <begin position="40"/>
        <end position="67"/>
    </location>
</feature>
<keyword evidence="5" id="KW-0675">Receptor</keyword>
<dbReference type="InterPro" id="IPR017452">
    <property type="entry name" value="GPCR_Rhodpsn_7TM"/>
</dbReference>
<name>A0A914Z1I4_9BILA</name>
<dbReference type="Proteomes" id="UP000887577">
    <property type="component" value="Unplaced"/>
</dbReference>
<dbReference type="AlphaFoldDB" id="A0A914Z1I4"/>
<evidence type="ECO:0000256" key="4">
    <source>
        <dbReference type="ARBA" id="ARBA00022989"/>
    </source>
</evidence>
<evidence type="ECO:0000259" key="9">
    <source>
        <dbReference type="PROSITE" id="PS50262"/>
    </source>
</evidence>
<dbReference type="SUPFAM" id="SSF81321">
    <property type="entry name" value="Family A G protein-coupled receptor-like"/>
    <property type="match status" value="1"/>
</dbReference>
<feature type="transmembrane region" description="Helical" evidence="8">
    <location>
        <begin position="324"/>
        <end position="351"/>
    </location>
</feature>
<accession>A0A914Z1I4</accession>
<dbReference type="WBParaSite" id="PSU_v2.g4127.t1">
    <property type="protein sequence ID" value="PSU_v2.g4127.t1"/>
    <property type="gene ID" value="PSU_v2.g4127"/>
</dbReference>
<dbReference type="GO" id="GO:0004930">
    <property type="term" value="F:G protein-coupled receptor activity"/>
    <property type="evidence" value="ECO:0007669"/>
    <property type="project" value="UniProtKB-KW"/>
</dbReference>
<reference evidence="11" key="1">
    <citation type="submission" date="2022-11" db="UniProtKB">
        <authorList>
            <consortium name="WormBaseParasite"/>
        </authorList>
    </citation>
    <scope>IDENTIFICATION</scope>
</reference>
<organism evidence="10 11">
    <name type="scientific">Panagrolaimus superbus</name>
    <dbReference type="NCBI Taxonomy" id="310955"/>
    <lineage>
        <taxon>Eukaryota</taxon>
        <taxon>Metazoa</taxon>
        <taxon>Ecdysozoa</taxon>
        <taxon>Nematoda</taxon>
        <taxon>Chromadorea</taxon>
        <taxon>Rhabditida</taxon>
        <taxon>Tylenchina</taxon>
        <taxon>Panagrolaimomorpha</taxon>
        <taxon>Panagrolaimoidea</taxon>
        <taxon>Panagrolaimidae</taxon>
        <taxon>Panagrolaimus</taxon>
    </lineage>
</organism>
<evidence type="ECO:0000256" key="6">
    <source>
        <dbReference type="ARBA" id="ARBA00023136"/>
    </source>
</evidence>
<evidence type="ECO:0000256" key="5">
    <source>
        <dbReference type="ARBA" id="ARBA00023040"/>
    </source>
</evidence>
<keyword evidence="5" id="KW-0297">G-protein coupled receptor</keyword>
<evidence type="ECO:0000256" key="3">
    <source>
        <dbReference type="ARBA" id="ARBA00022692"/>
    </source>
</evidence>
<evidence type="ECO:0000313" key="10">
    <source>
        <dbReference type="Proteomes" id="UP000887577"/>
    </source>
</evidence>
<dbReference type="PANTHER" id="PTHR37441">
    <property type="entry name" value="PROTEIN CBG16518"/>
    <property type="match status" value="1"/>
</dbReference>
<keyword evidence="6 8" id="KW-0472">Membrane</keyword>
<evidence type="ECO:0000256" key="8">
    <source>
        <dbReference type="SAM" id="Phobius"/>
    </source>
</evidence>
<dbReference type="CDD" id="cd00637">
    <property type="entry name" value="7tm_classA_rhodopsin-like"/>
    <property type="match status" value="1"/>
</dbReference>
<dbReference type="PROSITE" id="PS50262">
    <property type="entry name" value="G_PROTEIN_RECEP_F1_2"/>
    <property type="match status" value="1"/>
</dbReference>
<proteinExistence type="predicted"/>
<feature type="transmembrane region" description="Helical" evidence="8">
    <location>
        <begin position="232"/>
        <end position="254"/>
    </location>
</feature>
<feature type="transmembrane region" description="Helical" evidence="8">
    <location>
        <begin position="178"/>
        <end position="200"/>
    </location>
</feature>
<protein>
    <submittedName>
        <fullName evidence="11">G-protein coupled receptors family 1 profile domain-containing protein</fullName>
    </submittedName>
</protein>
<comment type="subcellular location">
    <subcellularLocation>
        <location evidence="1">Cell membrane</location>
        <topology evidence="1">Multi-pass membrane protein</topology>
    </subcellularLocation>
</comment>
<keyword evidence="10" id="KW-1185">Reference proteome</keyword>